<dbReference type="PROSITE" id="PS51257">
    <property type="entry name" value="PROKAR_LIPOPROTEIN"/>
    <property type="match status" value="1"/>
</dbReference>
<comment type="caution">
    <text evidence="1">The sequence shown here is derived from an EMBL/GenBank/DDBJ whole genome shotgun (WGS) entry which is preliminary data.</text>
</comment>
<name>A0A1F7RP22_9BACT</name>
<evidence type="ECO:0000313" key="1">
    <source>
        <dbReference type="EMBL" id="OGL43302.1"/>
    </source>
</evidence>
<accession>A0A1F7RP22</accession>
<dbReference type="AlphaFoldDB" id="A0A1F7RP22"/>
<reference evidence="1 2" key="1">
    <citation type="journal article" date="2016" name="Nat. Commun.">
        <title>Thousands of microbial genomes shed light on interconnected biogeochemical processes in an aquifer system.</title>
        <authorList>
            <person name="Anantharaman K."/>
            <person name="Brown C.T."/>
            <person name="Hug L.A."/>
            <person name="Sharon I."/>
            <person name="Castelle C.J."/>
            <person name="Probst A.J."/>
            <person name="Thomas B.C."/>
            <person name="Singh A."/>
            <person name="Wilkins M.J."/>
            <person name="Karaoz U."/>
            <person name="Brodie E.L."/>
            <person name="Williams K.H."/>
            <person name="Hubbard S.S."/>
            <person name="Banfield J.F."/>
        </authorList>
    </citation>
    <scope>NUCLEOTIDE SEQUENCE [LARGE SCALE GENOMIC DNA]</scope>
</reference>
<proteinExistence type="predicted"/>
<gene>
    <name evidence="1" type="ORF">A2161_20450</name>
</gene>
<dbReference type="Proteomes" id="UP000179266">
    <property type="component" value="Unassembled WGS sequence"/>
</dbReference>
<sequence>MRTKKFSGIGLRIIFSILFLLGITSCQQNDIDDDPCFNMFNTTLTSSDNTYEILSDVCNETPSGGCSIINDVAMLQIENLPKNSSLVVSDAMDVVITKYEVYYERRDEGTLVPPPLSFPVTWWISIGGVATFDFSIVTHEQKLLPPLSDLREEGYDRETGNFTIETVAHVILSGHTRAGCKIVIEVVIPIKFADFAE</sequence>
<organism evidence="1 2">
    <name type="scientific">Candidatus Schekmanbacteria bacterium RBG_13_48_7</name>
    <dbReference type="NCBI Taxonomy" id="1817878"/>
    <lineage>
        <taxon>Bacteria</taxon>
        <taxon>Candidatus Schekmaniibacteriota</taxon>
    </lineage>
</organism>
<dbReference type="EMBL" id="MGDD01000281">
    <property type="protein sequence ID" value="OGL43302.1"/>
    <property type="molecule type" value="Genomic_DNA"/>
</dbReference>
<evidence type="ECO:0000313" key="2">
    <source>
        <dbReference type="Proteomes" id="UP000179266"/>
    </source>
</evidence>
<protein>
    <submittedName>
        <fullName evidence="1">Uncharacterized protein</fullName>
    </submittedName>
</protein>